<reference evidence="7 8" key="1">
    <citation type="journal article" date="2020" name="Cell">
        <title>Large-Scale Comparative Analyses of Tick Genomes Elucidate Their Genetic Diversity and Vector Capacities.</title>
        <authorList>
            <consortium name="Tick Genome and Microbiome Consortium (TIGMIC)"/>
            <person name="Jia N."/>
            <person name="Wang J."/>
            <person name="Shi W."/>
            <person name="Du L."/>
            <person name="Sun Y."/>
            <person name="Zhan W."/>
            <person name="Jiang J.F."/>
            <person name="Wang Q."/>
            <person name="Zhang B."/>
            <person name="Ji P."/>
            <person name="Bell-Sakyi L."/>
            <person name="Cui X.M."/>
            <person name="Yuan T.T."/>
            <person name="Jiang B.G."/>
            <person name="Yang W.F."/>
            <person name="Lam T.T."/>
            <person name="Chang Q.C."/>
            <person name="Ding S.J."/>
            <person name="Wang X.J."/>
            <person name="Zhu J.G."/>
            <person name="Ruan X.D."/>
            <person name="Zhao L."/>
            <person name="Wei J.T."/>
            <person name="Ye R.Z."/>
            <person name="Que T.C."/>
            <person name="Du C.H."/>
            <person name="Zhou Y.H."/>
            <person name="Cheng J.X."/>
            <person name="Dai P.F."/>
            <person name="Guo W.B."/>
            <person name="Han X.H."/>
            <person name="Huang E.J."/>
            <person name="Li L.F."/>
            <person name="Wei W."/>
            <person name="Gao Y.C."/>
            <person name="Liu J.Z."/>
            <person name="Shao H.Z."/>
            <person name="Wang X."/>
            <person name="Wang C.C."/>
            <person name="Yang T.C."/>
            <person name="Huo Q.B."/>
            <person name="Li W."/>
            <person name="Chen H.Y."/>
            <person name="Chen S.E."/>
            <person name="Zhou L.G."/>
            <person name="Ni X.B."/>
            <person name="Tian J.H."/>
            <person name="Sheng Y."/>
            <person name="Liu T."/>
            <person name="Pan Y.S."/>
            <person name="Xia L.Y."/>
            <person name="Li J."/>
            <person name="Zhao F."/>
            <person name="Cao W.C."/>
        </authorList>
    </citation>
    <scope>NUCLEOTIDE SEQUENCE [LARGE SCALE GENOMIC DNA]</scope>
    <source>
        <strain evidence="7">HaeL-2018</strain>
    </source>
</reference>
<dbReference type="PANTHER" id="PTHR22600">
    <property type="entry name" value="BETA-HEXOSAMINIDASE"/>
    <property type="match status" value="1"/>
</dbReference>
<dbReference type="OrthoDB" id="428480at2759"/>
<dbReference type="GO" id="GO:0005975">
    <property type="term" value="P:carbohydrate metabolic process"/>
    <property type="evidence" value="ECO:0007669"/>
    <property type="project" value="InterPro"/>
</dbReference>
<evidence type="ECO:0000259" key="6">
    <source>
        <dbReference type="Pfam" id="PF00728"/>
    </source>
</evidence>
<dbReference type="Proteomes" id="UP000821853">
    <property type="component" value="Chromosome 9"/>
</dbReference>
<dbReference type="AlphaFoldDB" id="A0A9J6H1H3"/>
<dbReference type="PANTHER" id="PTHR22600:SF21">
    <property type="entry name" value="BETA-HEXOSAMINIDASE A"/>
    <property type="match status" value="1"/>
</dbReference>
<dbReference type="GO" id="GO:0004563">
    <property type="term" value="F:beta-N-acetylhexosaminidase activity"/>
    <property type="evidence" value="ECO:0007669"/>
    <property type="project" value="UniProtKB-EC"/>
</dbReference>
<gene>
    <name evidence="7" type="ORF">HPB48_005540</name>
</gene>
<proteinExistence type="inferred from homology"/>
<comment type="caution">
    <text evidence="7">The sequence shown here is derived from an EMBL/GenBank/DDBJ whole genome shotgun (WGS) entry which is preliminary data.</text>
</comment>
<dbReference type="InterPro" id="IPR015883">
    <property type="entry name" value="Glyco_hydro_20_cat"/>
</dbReference>
<evidence type="ECO:0000256" key="5">
    <source>
        <dbReference type="PIRSR" id="PIRSR625705-1"/>
    </source>
</evidence>
<accession>A0A9J6H1H3</accession>
<sequence length="170" mass="19642">MAYNKLNVLHWHVVDDQSWPLHLEAFPNLTLKGAYSPRHVYSPEDVRSIVEYARLRGIRVIPELDTPGHTQALGKAFPDVLTPCYATNEPGTAAFGRFASFEILDPTRNFTYQLVHNLLLEIRKLFPDPYVHLGMDEVYYACWYYADTVSHNHRNILPSQSNEIICYFSQ</sequence>
<feature type="domain" description="Glycoside hydrolase family 20 catalytic" evidence="6">
    <location>
        <begin position="1"/>
        <end position="154"/>
    </location>
</feature>
<dbReference type="SUPFAM" id="SSF51445">
    <property type="entry name" value="(Trans)glycosidases"/>
    <property type="match status" value="1"/>
</dbReference>
<dbReference type="VEuPathDB" id="VectorBase:HLOH_040872"/>
<comment type="catalytic activity">
    <reaction evidence="1">
        <text>Hydrolysis of terminal non-reducing N-acetyl-D-hexosamine residues in N-acetyl-beta-D-hexosaminides.</text>
        <dbReference type="EC" id="3.2.1.52"/>
    </reaction>
</comment>
<evidence type="ECO:0000256" key="1">
    <source>
        <dbReference type="ARBA" id="ARBA00001231"/>
    </source>
</evidence>
<comment type="similarity">
    <text evidence="2">Belongs to the glycosyl hydrolase 20 family.</text>
</comment>
<keyword evidence="4" id="KW-0378">Hydrolase</keyword>
<dbReference type="GO" id="GO:0030203">
    <property type="term" value="P:glycosaminoglycan metabolic process"/>
    <property type="evidence" value="ECO:0007669"/>
    <property type="project" value="TreeGrafter"/>
</dbReference>
<evidence type="ECO:0000256" key="2">
    <source>
        <dbReference type="ARBA" id="ARBA00006285"/>
    </source>
</evidence>
<dbReference type="Pfam" id="PF00728">
    <property type="entry name" value="Glyco_hydro_20"/>
    <property type="match status" value="1"/>
</dbReference>
<evidence type="ECO:0000256" key="4">
    <source>
        <dbReference type="ARBA" id="ARBA00022801"/>
    </source>
</evidence>
<evidence type="ECO:0000313" key="7">
    <source>
        <dbReference type="EMBL" id="KAH9381485.1"/>
    </source>
</evidence>
<dbReference type="EMBL" id="JABSTR010000011">
    <property type="protein sequence ID" value="KAH9381485.1"/>
    <property type="molecule type" value="Genomic_DNA"/>
</dbReference>
<dbReference type="Gene3D" id="3.20.20.80">
    <property type="entry name" value="Glycosidases"/>
    <property type="match status" value="1"/>
</dbReference>
<dbReference type="InterPro" id="IPR017853">
    <property type="entry name" value="GH"/>
</dbReference>
<evidence type="ECO:0000313" key="8">
    <source>
        <dbReference type="Proteomes" id="UP000821853"/>
    </source>
</evidence>
<dbReference type="InterPro" id="IPR025705">
    <property type="entry name" value="Beta_hexosaminidase_sua/sub"/>
</dbReference>
<dbReference type="GO" id="GO:0016020">
    <property type="term" value="C:membrane"/>
    <property type="evidence" value="ECO:0007669"/>
    <property type="project" value="TreeGrafter"/>
</dbReference>
<organism evidence="7 8">
    <name type="scientific">Haemaphysalis longicornis</name>
    <name type="common">Bush tick</name>
    <dbReference type="NCBI Taxonomy" id="44386"/>
    <lineage>
        <taxon>Eukaryota</taxon>
        <taxon>Metazoa</taxon>
        <taxon>Ecdysozoa</taxon>
        <taxon>Arthropoda</taxon>
        <taxon>Chelicerata</taxon>
        <taxon>Arachnida</taxon>
        <taxon>Acari</taxon>
        <taxon>Parasitiformes</taxon>
        <taxon>Ixodida</taxon>
        <taxon>Ixodoidea</taxon>
        <taxon>Ixodidae</taxon>
        <taxon>Haemaphysalinae</taxon>
        <taxon>Haemaphysalis</taxon>
    </lineage>
</organism>
<dbReference type="EC" id="3.2.1.52" evidence="3"/>
<dbReference type="GO" id="GO:0005764">
    <property type="term" value="C:lysosome"/>
    <property type="evidence" value="ECO:0007669"/>
    <property type="project" value="TreeGrafter"/>
</dbReference>
<name>A0A9J6H1H3_HAELO</name>
<protein>
    <recommendedName>
        <fullName evidence="3">beta-N-acetylhexosaminidase</fullName>
        <ecNumber evidence="3">3.2.1.52</ecNumber>
    </recommendedName>
</protein>
<feature type="active site" description="Proton donor" evidence="5">
    <location>
        <position position="137"/>
    </location>
</feature>
<dbReference type="GO" id="GO:0006689">
    <property type="term" value="P:ganglioside catabolic process"/>
    <property type="evidence" value="ECO:0007669"/>
    <property type="project" value="TreeGrafter"/>
</dbReference>
<dbReference type="PRINTS" id="PR00738">
    <property type="entry name" value="GLHYDRLASE20"/>
</dbReference>
<keyword evidence="8" id="KW-1185">Reference proteome</keyword>
<evidence type="ECO:0000256" key="3">
    <source>
        <dbReference type="ARBA" id="ARBA00012663"/>
    </source>
</evidence>